<dbReference type="InterPro" id="IPR013520">
    <property type="entry name" value="Ribonucl_H"/>
</dbReference>
<dbReference type="PANTHER" id="PTHR30231">
    <property type="entry name" value="DNA POLYMERASE III SUBUNIT EPSILON"/>
    <property type="match status" value="1"/>
</dbReference>
<dbReference type="CDD" id="cd06127">
    <property type="entry name" value="DEDDh"/>
    <property type="match status" value="1"/>
</dbReference>
<accession>A0A371AYK2</accession>
<evidence type="ECO:0000313" key="3">
    <source>
        <dbReference type="EMBL" id="RDU24572.1"/>
    </source>
</evidence>
<evidence type="ECO:0000259" key="2">
    <source>
        <dbReference type="SMART" id="SM00479"/>
    </source>
</evidence>
<dbReference type="PANTHER" id="PTHR30231:SF41">
    <property type="entry name" value="DNA POLYMERASE III SUBUNIT EPSILON"/>
    <property type="match status" value="1"/>
</dbReference>
<gene>
    <name evidence="3" type="ORF">DWV06_03660</name>
</gene>
<dbReference type="GO" id="GO:0045004">
    <property type="term" value="P:DNA replication proofreading"/>
    <property type="evidence" value="ECO:0007669"/>
    <property type="project" value="TreeGrafter"/>
</dbReference>
<keyword evidence="1 3" id="KW-0378">Hydrolase</keyword>
<dbReference type="GO" id="GO:0003887">
    <property type="term" value="F:DNA-directed DNA polymerase activity"/>
    <property type="evidence" value="ECO:0007669"/>
    <property type="project" value="InterPro"/>
</dbReference>
<dbReference type="InterPro" id="IPR012337">
    <property type="entry name" value="RNaseH-like_sf"/>
</dbReference>
<dbReference type="EMBL" id="QRCT01000012">
    <property type="protein sequence ID" value="RDU24572.1"/>
    <property type="molecule type" value="Genomic_DNA"/>
</dbReference>
<dbReference type="Gene3D" id="3.30.420.10">
    <property type="entry name" value="Ribonuclease H-like superfamily/Ribonuclease H"/>
    <property type="match status" value="1"/>
</dbReference>
<dbReference type="InterPro" id="IPR036397">
    <property type="entry name" value="RNaseH_sf"/>
</dbReference>
<keyword evidence="1 3" id="KW-0269">Exonuclease</keyword>
<dbReference type="GO" id="GO:0008408">
    <property type="term" value="F:3'-5' exonuclease activity"/>
    <property type="evidence" value="ECO:0007669"/>
    <property type="project" value="TreeGrafter"/>
</dbReference>
<dbReference type="NCBIfam" id="TIGR00573">
    <property type="entry name" value="dnaq"/>
    <property type="match status" value="1"/>
</dbReference>
<dbReference type="GO" id="GO:0003677">
    <property type="term" value="F:DNA binding"/>
    <property type="evidence" value="ECO:0007669"/>
    <property type="project" value="InterPro"/>
</dbReference>
<dbReference type="GO" id="GO:0005829">
    <property type="term" value="C:cytosol"/>
    <property type="evidence" value="ECO:0007669"/>
    <property type="project" value="TreeGrafter"/>
</dbReference>
<reference evidence="3 4" key="1">
    <citation type="submission" date="2018-07" db="EMBL/GenBank/DDBJ databases">
        <title>Anaerosacharophilus polymeroproducens gen. nov. sp. nov., an anaerobic bacterium isolated from salt field.</title>
        <authorList>
            <person name="Kim W."/>
            <person name="Yang S.-H."/>
            <person name="Oh J."/>
            <person name="Lee J.-H."/>
            <person name="Kwon K.K."/>
        </authorList>
    </citation>
    <scope>NUCLEOTIDE SEQUENCE [LARGE SCALE GENOMIC DNA]</scope>
    <source>
        <strain evidence="3 4">MCWD5</strain>
    </source>
</reference>
<dbReference type="Pfam" id="PF00929">
    <property type="entry name" value="RNase_T"/>
    <property type="match status" value="1"/>
</dbReference>
<dbReference type="Proteomes" id="UP000255036">
    <property type="component" value="Unassembled WGS sequence"/>
</dbReference>
<keyword evidence="1 3" id="KW-0540">Nuclease</keyword>
<dbReference type="OrthoDB" id="9776650at2"/>
<sequence>MTRSYVAVDLETTGLNPKYSRILEIGAVKVIDGQIKETYKTFVKPDMRIPFKIQELTGITNEMADNGKDGEKAVEELIDFCEDYPLLGHNLIFDYSFLKKYAVNQKLEFKKYGVDTLKIARKTLPDVKSRSLEYLCEFFEIEHQDKHRAYCDAQATVTLYELLQSRFGKQQPDIFCPFELIYQVKRQSPITPRQKVYLNDLIKYHKIDFEVDISSLTKSEASRYIDKFILNYGRIL</sequence>
<dbReference type="RefSeq" id="WP_115480805.1">
    <property type="nucleotide sequence ID" value="NZ_QRCT01000012.1"/>
</dbReference>
<organism evidence="3 4">
    <name type="scientific">Anaerosacchariphilus polymeriproducens</name>
    <dbReference type="NCBI Taxonomy" id="1812858"/>
    <lineage>
        <taxon>Bacteria</taxon>
        <taxon>Bacillati</taxon>
        <taxon>Bacillota</taxon>
        <taxon>Clostridia</taxon>
        <taxon>Lachnospirales</taxon>
        <taxon>Lachnospiraceae</taxon>
        <taxon>Anaerosacchariphilus</taxon>
    </lineage>
</organism>
<comment type="caution">
    <text evidence="3">The sequence shown here is derived from an EMBL/GenBank/DDBJ whole genome shotgun (WGS) entry which is preliminary data.</text>
</comment>
<proteinExistence type="predicted"/>
<feature type="domain" description="Exonuclease" evidence="2">
    <location>
        <begin position="4"/>
        <end position="169"/>
    </location>
</feature>
<dbReference type="InterPro" id="IPR006054">
    <property type="entry name" value="DnaQ"/>
</dbReference>
<dbReference type="AlphaFoldDB" id="A0A371AYK2"/>
<evidence type="ECO:0000256" key="1">
    <source>
        <dbReference type="ARBA" id="ARBA00022839"/>
    </source>
</evidence>
<name>A0A371AYK2_9FIRM</name>
<dbReference type="SMART" id="SM00479">
    <property type="entry name" value="EXOIII"/>
    <property type="match status" value="1"/>
</dbReference>
<dbReference type="SUPFAM" id="SSF53098">
    <property type="entry name" value="Ribonuclease H-like"/>
    <property type="match status" value="1"/>
</dbReference>
<dbReference type="FunFam" id="3.30.420.10:FF:000045">
    <property type="entry name" value="3'-5' exonuclease DinG"/>
    <property type="match status" value="1"/>
</dbReference>
<keyword evidence="4" id="KW-1185">Reference proteome</keyword>
<evidence type="ECO:0000313" key="4">
    <source>
        <dbReference type="Proteomes" id="UP000255036"/>
    </source>
</evidence>
<protein>
    <submittedName>
        <fullName evidence="3">3'-5' exonuclease</fullName>
    </submittedName>
</protein>